<dbReference type="AlphaFoldDB" id="A0A1M7TJB3"/>
<dbReference type="InterPro" id="IPR011104">
    <property type="entry name" value="Hpr_kin/Pase_C"/>
</dbReference>
<evidence type="ECO:0000259" key="1">
    <source>
        <dbReference type="Pfam" id="PF07475"/>
    </source>
</evidence>
<dbReference type="OrthoDB" id="8326226at2"/>
<dbReference type="STRING" id="1189325.SAMN04488119_10712"/>
<dbReference type="EMBL" id="FRDL01000007">
    <property type="protein sequence ID" value="SHN70733.1"/>
    <property type="molecule type" value="Genomic_DNA"/>
</dbReference>
<dbReference type="CDD" id="cd01918">
    <property type="entry name" value="HprK_C"/>
    <property type="match status" value="1"/>
</dbReference>
<dbReference type="RefSeq" id="WP_072747650.1">
    <property type="nucleotide sequence ID" value="NZ_FOHL01000007.1"/>
</dbReference>
<evidence type="ECO:0000313" key="3">
    <source>
        <dbReference type="Proteomes" id="UP000184066"/>
    </source>
</evidence>
<name>A0A1M7TJB3_9RHOB</name>
<keyword evidence="2" id="KW-0808">Transferase</keyword>
<dbReference type="Gene3D" id="3.40.50.300">
    <property type="entry name" value="P-loop containing nucleotide triphosphate hydrolases"/>
    <property type="match status" value="1"/>
</dbReference>
<organism evidence="2 3">
    <name type="scientific">Oceanicella actignis</name>
    <dbReference type="NCBI Taxonomy" id="1189325"/>
    <lineage>
        <taxon>Bacteria</taxon>
        <taxon>Pseudomonadati</taxon>
        <taxon>Pseudomonadota</taxon>
        <taxon>Alphaproteobacteria</taxon>
        <taxon>Rhodobacterales</taxon>
        <taxon>Paracoccaceae</taxon>
        <taxon>Oceanicella</taxon>
    </lineage>
</organism>
<dbReference type="InterPro" id="IPR027417">
    <property type="entry name" value="P-loop_NTPase"/>
</dbReference>
<dbReference type="GO" id="GO:0000155">
    <property type="term" value="F:phosphorelay sensor kinase activity"/>
    <property type="evidence" value="ECO:0007669"/>
    <property type="project" value="InterPro"/>
</dbReference>
<dbReference type="GO" id="GO:0006109">
    <property type="term" value="P:regulation of carbohydrate metabolic process"/>
    <property type="evidence" value="ECO:0007669"/>
    <property type="project" value="InterPro"/>
</dbReference>
<gene>
    <name evidence="2" type="ORF">SAMN05216200_10711</name>
</gene>
<reference evidence="2 3" key="1">
    <citation type="submission" date="2016-12" db="EMBL/GenBank/DDBJ databases">
        <authorList>
            <person name="Song W.-J."/>
            <person name="Kurnit D.M."/>
        </authorList>
    </citation>
    <scope>NUCLEOTIDE SEQUENCE [LARGE SCALE GENOMIC DNA]</scope>
    <source>
        <strain evidence="2 3">CGMCC 1.10808</strain>
    </source>
</reference>
<dbReference type="Pfam" id="PF07475">
    <property type="entry name" value="Hpr_kinase_C"/>
    <property type="match status" value="1"/>
</dbReference>
<keyword evidence="2" id="KW-0418">Kinase</keyword>
<evidence type="ECO:0000313" key="2">
    <source>
        <dbReference type="EMBL" id="SHN70733.1"/>
    </source>
</evidence>
<accession>A0A1M7TJB3</accession>
<dbReference type="SUPFAM" id="SSF53795">
    <property type="entry name" value="PEP carboxykinase-like"/>
    <property type="match status" value="1"/>
</dbReference>
<dbReference type="Proteomes" id="UP000184066">
    <property type="component" value="Unassembled WGS sequence"/>
</dbReference>
<protein>
    <submittedName>
        <fullName evidence="2">HPr kinase/phosphorylase</fullName>
    </submittedName>
</protein>
<feature type="domain" description="HPr kinase/phosphorylase C-terminal" evidence="1">
    <location>
        <begin position="23"/>
        <end position="84"/>
    </location>
</feature>
<dbReference type="GO" id="GO:0005524">
    <property type="term" value="F:ATP binding"/>
    <property type="evidence" value="ECO:0007669"/>
    <property type="project" value="InterPro"/>
</dbReference>
<keyword evidence="3" id="KW-1185">Reference proteome</keyword>
<sequence>MPAQPAIHASCVAMDTPAGPAAALITGRAGAGKSRLALELISRGAALVADDRVTLTREGDALFAAAPAPIRGLIEARGVGLLRLPALDRARVVLAVDLDRAESERLPPARESLLNGVRIPLVLCGDDADKAAAMAPALAALLRAGGTRAAP</sequence>
<proteinExistence type="predicted"/>